<reference evidence="1 2" key="1">
    <citation type="journal article" date="2011" name="Stand. Genomic Sci.">
        <title>Complete genome sequence of Haliscomenobacter hydrossis type strain (O).</title>
        <authorList>
            <consortium name="US DOE Joint Genome Institute (JGI-PGF)"/>
            <person name="Daligault H."/>
            <person name="Lapidus A."/>
            <person name="Zeytun A."/>
            <person name="Nolan M."/>
            <person name="Lucas S."/>
            <person name="Del Rio T.G."/>
            <person name="Tice H."/>
            <person name="Cheng J.F."/>
            <person name="Tapia R."/>
            <person name="Han C."/>
            <person name="Goodwin L."/>
            <person name="Pitluck S."/>
            <person name="Liolios K."/>
            <person name="Pagani I."/>
            <person name="Ivanova N."/>
            <person name="Huntemann M."/>
            <person name="Mavromatis K."/>
            <person name="Mikhailova N."/>
            <person name="Pati A."/>
            <person name="Chen A."/>
            <person name="Palaniappan K."/>
            <person name="Land M."/>
            <person name="Hauser L."/>
            <person name="Brambilla E.M."/>
            <person name="Rohde M."/>
            <person name="Verbarg S."/>
            <person name="Goker M."/>
            <person name="Bristow J."/>
            <person name="Eisen J.A."/>
            <person name="Markowitz V."/>
            <person name="Hugenholtz P."/>
            <person name="Kyrpides N.C."/>
            <person name="Klenk H.P."/>
            <person name="Woyke T."/>
        </authorList>
    </citation>
    <scope>NUCLEOTIDE SEQUENCE [LARGE SCALE GENOMIC DNA]</scope>
    <source>
        <strain evidence="2">ATCC 27775 / DSM 1100 / LMG 10767 / O</strain>
    </source>
</reference>
<proteinExistence type="predicted"/>
<dbReference type="STRING" id="760192.Halhy_2030"/>
<accession>F4KPG1</accession>
<evidence type="ECO:0008006" key="3">
    <source>
        <dbReference type="Google" id="ProtNLM"/>
    </source>
</evidence>
<organism evidence="1 2">
    <name type="scientific">Haliscomenobacter hydrossis (strain ATCC 27775 / DSM 1100 / LMG 10767 / O)</name>
    <dbReference type="NCBI Taxonomy" id="760192"/>
    <lineage>
        <taxon>Bacteria</taxon>
        <taxon>Pseudomonadati</taxon>
        <taxon>Bacteroidota</taxon>
        <taxon>Saprospiria</taxon>
        <taxon>Saprospirales</taxon>
        <taxon>Haliscomenobacteraceae</taxon>
        <taxon>Haliscomenobacter</taxon>
    </lineage>
</organism>
<dbReference type="Proteomes" id="UP000008461">
    <property type="component" value="Chromosome"/>
</dbReference>
<name>F4KPG1_HALH1</name>
<reference key="2">
    <citation type="submission" date="2011-04" db="EMBL/GenBank/DDBJ databases">
        <title>Complete sequence of chromosome of Haliscomenobacter hydrossis DSM 1100.</title>
        <authorList>
            <consortium name="US DOE Joint Genome Institute (JGI-PGF)"/>
            <person name="Lucas S."/>
            <person name="Han J."/>
            <person name="Lapidus A."/>
            <person name="Bruce D."/>
            <person name="Goodwin L."/>
            <person name="Pitluck S."/>
            <person name="Peters L."/>
            <person name="Kyrpides N."/>
            <person name="Mavromatis K."/>
            <person name="Ivanova N."/>
            <person name="Ovchinnikova G."/>
            <person name="Pagani I."/>
            <person name="Daligault H."/>
            <person name="Detter J.C."/>
            <person name="Han C."/>
            <person name="Land M."/>
            <person name="Hauser L."/>
            <person name="Markowitz V."/>
            <person name="Cheng J.-F."/>
            <person name="Hugenholtz P."/>
            <person name="Woyke T."/>
            <person name="Wu D."/>
            <person name="Verbarg S."/>
            <person name="Frueling A."/>
            <person name="Brambilla E."/>
            <person name="Klenk H.-P."/>
            <person name="Eisen J.A."/>
        </authorList>
    </citation>
    <scope>NUCLEOTIDE SEQUENCE</scope>
    <source>
        <strain>DSM 1100</strain>
    </source>
</reference>
<evidence type="ECO:0000313" key="1">
    <source>
        <dbReference type="EMBL" id="AEE49915.1"/>
    </source>
</evidence>
<dbReference type="KEGG" id="hhy:Halhy_2030"/>
<dbReference type="AlphaFoldDB" id="F4KPG1"/>
<sequence length="507" mass="57727">MLGVRFKHILSLKNLNQPLTQAHASFVPCIPTSIPMRKLLETEQKALEINLDPLIYGTFAEIGAGQEVARYFFQVGAAAGTIAKTMSAYDKVYSDHIYGPEPSGRYVCESRLYKMLDHEYELMNTRLRQERPECSFFVFADTIAAINYSKTIAGDGWLGIRFQLTPEGEPNDLVLHVRMLDNDNKLQQQAIGILGVNLLYACYRHNDDPEELLESLIDSLRGRVKIDMVRLTGPDFEHVDNRLLSLYLIKHGLSDVAMFGPDGRNLQASEFLYKKDVCVVRGSFRPPTLVNMDMLKSGYQQFRNEPDVDAKKTYLLTEITLSNLKLDGELDEKDFLDRAVMLNALGQTVIISNCEEHAQLINYLADYRINKIGLVLGVQFLLELVNRKYYENMDGRLLAAFGELFTKNVKIYVYPAMQEGSEELMTAQNTPVPEGAKFLYRHLIDNQQIADIEGYDPDILHIFSKEVLSLVRSGNAGFEMMVPVKVASLIKEKFLFGFPYEQKEFEY</sequence>
<dbReference type="EMBL" id="CP002691">
    <property type="protein sequence ID" value="AEE49915.1"/>
    <property type="molecule type" value="Genomic_DNA"/>
</dbReference>
<evidence type="ECO:0000313" key="2">
    <source>
        <dbReference type="Proteomes" id="UP000008461"/>
    </source>
</evidence>
<protein>
    <recommendedName>
        <fullName evidence="3">Nicotinamide mononucleotide adenylyltransferase</fullName>
    </recommendedName>
</protein>
<gene>
    <name evidence="1" type="ordered locus">Halhy_2030</name>
</gene>
<keyword evidence="2" id="KW-1185">Reference proteome</keyword>
<dbReference type="HOGENOM" id="CLU_586308_0_0_10"/>
<dbReference type="eggNOG" id="COG1057">
    <property type="taxonomic scope" value="Bacteria"/>
</dbReference>